<reference evidence="6 7" key="1">
    <citation type="journal article" date="2025" name="Microbiol. Resour. Announc.">
        <title>Draft genome sequences for Neonectria magnoliae and Neonectria punicea, canker pathogens of Liriodendron tulipifera and Acer saccharum in West Virginia.</title>
        <authorList>
            <person name="Petronek H.M."/>
            <person name="Kasson M.T."/>
            <person name="Metheny A.M."/>
            <person name="Stauder C.M."/>
            <person name="Lovett B."/>
            <person name="Lynch S.C."/>
            <person name="Garnas J.R."/>
            <person name="Kasson L.R."/>
            <person name="Stajich J.E."/>
        </authorList>
    </citation>
    <scope>NUCLEOTIDE SEQUENCE [LARGE SCALE GENOMIC DNA]</scope>
    <source>
        <strain evidence="6 7">NRRL 64651</strain>
    </source>
</reference>
<comment type="subcellular location">
    <subcellularLocation>
        <location evidence="1">Membrane</location>
        <topology evidence="1">Multi-pass membrane protein</topology>
    </subcellularLocation>
</comment>
<evidence type="ECO:0000256" key="5">
    <source>
        <dbReference type="SAM" id="Phobius"/>
    </source>
</evidence>
<evidence type="ECO:0000256" key="4">
    <source>
        <dbReference type="ARBA" id="ARBA00023136"/>
    </source>
</evidence>
<keyword evidence="3 5" id="KW-1133">Transmembrane helix</keyword>
<dbReference type="EMBL" id="JAZAVK010000068">
    <property type="protein sequence ID" value="KAK7426333.1"/>
    <property type="molecule type" value="Genomic_DNA"/>
</dbReference>
<evidence type="ECO:0000256" key="3">
    <source>
        <dbReference type="ARBA" id="ARBA00022989"/>
    </source>
</evidence>
<keyword evidence="7" id="KW-1185">Reference proteome</keyword>
<dbReference type="PANTHER" id="PTHR38421">
    <property type="entry name" value="TRANSMEMBRANE PROTEIN USGS"/>
    <property type="match status" value="1"/>
</dbReference>
<evidence type="ECO:0000256" key="1">
    <source>
        <dbReference type="ARBA" id="ARBA00004141"/>
    </source>
</evidence>
<protein>
    <recommendedName>
        <fullName evidence="8">Transmembrane protein UsgS</fullName>
    </recommendedName>
</protein>
<feature type="transmembrane region" description="Helical" evidence="5">
    <location>
        <begin position="320"/>
        <end position="345"/>
    </location>
</feature>
<keyword evidence="4 5" id="KW-0472">Membrane</keyword>
<evidence type="ECO:0000256" key="2">
    <source>
        <dbReference type="ARBA" id="ARBA00022692"/>
    </source>
</evidence>
<dbReference type="PANTHER" id="PTHR38421:SF1">
    <property type="entry name" value="TRANSMEMBRANE PROTEIN"/>
    <property type="match status" value="1"/>
</dbReference>
<feature type="transmembrane region" description="Helical" evidence="5">
    <location>
        <begin position="227"/>
        <end position="246"/>
    </location>
</feature>
<proteinExistence type="predicted"/>
<dbReference type="InterPro" id="IPR059112">
    <property type="entry name" value="CysZ/EI24"/>
</dbReference>
<sequence>MASEKRSQVEGLHVDKENVKEAFDLSHFDLNTVIRGAQLTLVGGKSARILRRGHLTCHADDHFELQAHRALQNPALFTNDHYRQAAIAVGAGITIRLIIAIPVGSKIIGVKVFIWFISLFVSLDYVTWDDSLVNSLDFVAEYVLQAPFFLMALMRYVVPTLDNLFMQSLQWVDTTYVQKHKDEKPSDLRDMYYPNLKMYRASDGSTHSKSTAQAVSMFLYRFVRKGAISLAVFALSYTPIVGRFVLPAASFYTFNHAVGLGPASVIFGTGVFLPRRYLVIFLQSYFSSRSLMRELLEPYFARVHFTKEQKRNWFRSREGVLFGFGLGFYILVKIPLVGVLVYGIAEASTAYLITKITDPPPHPNEMKEYAISQQTWTNKHEFLDVSLANIDSLHKPKASSKGQ</sequence>
<feature type="transmembrane region" description="Helical" evidence="5">
    <location>
        <begin position="108"/>
        <end position="127"/>
    </location>
</feature>
<accession>A0ABR1I081</accession>
<evidence type="ECO:0008006" key="8">
    <source>
        <dbReference type="Google" id="ProtNLM"/>
    </source>
</evidence>
<comment type="caution">
    <text evidence="6">The sequence shown here is derived from an EMBL/GenBank/DDBJ whole genome shotgun (WGS) entry which is preliminary data.</text>
</comment>
<feature type="transmembrane region" description="Helical" evidence="5">
    <location>
        <begin position="139"/>
        <end position="158"/>
    </location>
</feature>
<name>A0ABR1I081_9HYPO</name>
<organism evidence="6 7">
    <name type="scientific">Neonectria magnoliae</name>
    <dbReference type="NCBI Taxonomy" id="2732573"/>
    <lineage>
        <taxon>Eukaryota</taxon>
        <taxon>Fungi</taxon>
        <taxon>Dikarya</taxon>
        <taxon>Ascomycota</taxon>
        <taxon>Pezizomycotina</taxon>
        <taxon>Sordariomycetes</taxon>
        <taxon>Hypocreomycetidae</taxon>
        <taxon>Hypocreales</taxon>
        <taxon>Nectriaceae</taxon>
        <taxon>Neonectria</taxon>
    </lineage>
</organism>
<keyword evidence="2 5" id="KW-0812">Transmembrane</keyword>
<evidence type="ECO:0000313" key="6">
    <source>
        <dbReference type="EMBL" id="KAK7426333.1"/>
    </source>
</evidence>
<dbReference type="Pfam" id="PF07264">
    <property type="entry name" value="EI24"/>
    <property type="match status" value="1"/>
</dbReference>
<evidence type="ECO:0000313" key="7">
    <source>
        <dbReference type="Proteomes" id="UP001498421"/>
    </source>
</evidence>
<feature type="transmembrane region" description="Helical" evidence="5">
    <location>
        <begin position="252"/>
        <end position="273"/>
    </location>
</feature>
<gene>
    <name evidence="6" type="ORF">QQZ08_007234</name>
</gene>
<dbReference type="Proteomes" id="UP001498421">
    <property type="component" value="Unassembled WGS sequence"/>
</dbReference>